<reference evidence="12" key="1">
    <citation type="submission" date="2017-02" db="UniProtKB">
        <authorList>
            <consortium name="WormBaseParasite"/>
        </authorList>
    </citation>
    <scope>IDENTIFICATION</scope>
</reference>
<evidence type="ECO:0000256" key="7">
    <source>
        <dbReference type="RuleBase" id="RU000492"/>
    </source>
</evidence>
<organism evidence="11 12">
    <name type="scientific">Strongyloides papillosus</name>
    <name type="common">Intestinal threadworm</name>
    <dbReference type="NCBI Taxonomy" id="174720"/>
    <lineage>
        <taxon>Eukaryota</taxon>
        <taxon>Metazoa</taxon>
        <taxon>Ecdysozoa</taxon>
        <taxon>Nematoda</taxon>
        <taxon>Chromadorea</taxon>
        <taxon>Rhabditida</taxon>
        <taxon>Tylenchina</taxon>
        <taxon>Panagrolaimomorpha</taxon>
        <taxon>Strongyloidoidea</taxon>
        <taxon>Strongyloididae</taxon>
        <taxon>Strongyloides</taxon>
    </lineage>
</organism>
<feature type="region of interest" description="Disordered" evidence="8">
    <location>
        <begin position="70"/>
        <end position="128"/>
    </location>
</feature>
<dbReference type="PROSITE" id="PS51194">
    <property type="entry name" value="HELICASE_CTER"/>
    <property type="match status" value="1"/>
</dbReference>
<dbReference type="CDD" id="cd17966">
    <property type="entry name" value="DEADc_DDX5_DDX17"/>
    <property type="match status" value="1"/>
</dbReference>
<dbReference type="CDD" id="cd18787">
    <property type="entry name" value="SF2_C_DEAD"/>
    <property type="match status" value="1"/>
</dbReference>
<dbReference type="GO" id="GO:0016787">
    <property type="term" value="F:hydrolase activity"/>
    <property type="evidence" value="ECO:0007669"/>
    <property type="project" value="UniProtKB-KW"/>
</dbReference>
<evidence type="ECO:0000313" key="12">
    <source>
        <dbReference type="WBParaSite" id="SPAL_0000764300.1"/>
    </source>
</evidence>
<dbReference type="Proteomes" id="UP000046392">
    <property type="component" value="Unplaced"/>
</dbReference>
<dbReference type="SMART" id="SM00490">
    <property type="entry name" value="HELICc"/>
    <property type="match status" value="1"/>
</dbReference>
<keyword evidence="4 7" id="KW-0347">Helicase</keyword>
<comment type="catalytic activity">
    <reaction evidence="6">
        <text>ATP + H2O = ADP + phosphate + H(+)</text>
        <dbReference type="Rhea" id="RHEA:13065"/>
        <dbReference type="ChEBI" id="CHEBI:15377"/>
        <dbReference type="ChEBI" id="CHEBI:15378"/>
        <dbReference type="ChEBI" id="CHEBI:30616"/>
        <dbReference type="ChEBI" id="CHEBI:43474"/>
        <dbReference type="ChEBI" id="CHEBI:456216"/>
        <dbReference type="EC" id="3.6.4.13"/>
    </reaction>
</comment>
<evidence type="ECO:0000256" key="4">
    <source>
        <dbReference type="ARBA" id="ARBA00022806"/>
    </source>
</evidence>
<evidence type="ECO:0000256" key="8">
    <source>
        <dbReference type="SAM" id="MobiDB-lite"/>
    </source>
</evidence>
<protein>
    <recommendedName>
        <fullName evidence="1">RNA helicase</fullName>
        <ecNumber evidence="1">3.6.4.13</ecNumber>
    </recommendedName>
</protein>
<dbReference type="PROSITE" id="PS00039">
    <property type="entry name" value="DEAD_ATP_HELICASE"/>
    <property type="match status" value="1"/>
</dbReference>
<dbReference type="GO" id="GO:0005524">
    <property type="term" value="F:ATP binding"/>
    <property type="evidence" value="ECO:0007669"/>
    <property type="project" value="UniProtKB-KW"/>
</dbReference>
<dbReference type="GO" id="GO:0003676">
    <property type="term" value="F:nucleic acid binding"/>
    <property type="evidence" value="ECO:0007669"/>
    <property type="project" value="InterPro"/>
</dbReference>
<comment type="similarity">
    <text evidence="7">Belongs to the DEAD box helicase family.</text>
</comment>
<dbReference type="GO" id="GO:0043186">
    <property type="term" value="C:P granule"/>
    <property type="evidence" value="ECO:0007669"/>
    <property type="project" value="UniProtKB-ARBA"/>
</dbReference>
<dbReference type="Gene3D" id="3.40.50.300">
    <property type="entry name" value="P-loop containing nucleotide triphosphate hydrolases"/>
    <property type="match status" value="2"/>
</dbReference>
<feature type="domain" description="Helicase C-terminal" evidence="10">
    <location>
        <begin position="424"/>
        <end position="568"/>
    </location>
</feature>
<dbReference type="EC" id="3.6.4.13" evidence="1"/>
<evidence type="ECO:0000256" key="3">
    <source>
        <dbReference type="ARBA" id="ARBA00022801"/>
    </source>
</evidence>
<dbReference type="WBParaSite" id="SPAL_0000764300.1">
    <property type="protein sequence ID" value="SPAL_0000764300.1"/>
    <property type="gene ID" value="SPAL_0000764300"/>
</dbReference>
<name>A0A0N5BP15_STREA</name>
<dbReference type="InterPro" id="IPR027417">
    <property type="entry name" value="P-loop_NTPase"/>
</dbReference>
<evidence type="ECO:0000259" key="10">
    <source>
        <dbReference type="PROSITE" id="PS51194"/>
    </source>
</evidence>
<keyword evidence="11" id="KW-1185">Reference proteome</keyword>
<dbReference type="SUPFAM" id="SSF52540">
    <property type="entry name" value="P-loop containing nucleoside triphosphate hydrolases"/>
    <property type="match status" value="1"/>
</dbReference>
<dbReference type="Pfam" id="PF00270">
    <property type="entry name" value="DEAD"/>
    <property type="match status" value="1"/>
</dbReference>
<feature type="compositionally biased region" description="Gly residues" evidence="8">
    <location>
        <begin position="81"/>
        <end position="94"/>
    </location>
</feature>
<feature type="domain" description="Helicase ATP-binding" evidence="9">
    <location>
        <begin position="218"/>
        <end position="393"/>
    </location>
</feature>
<dbReference type="Pfam" id="PF00271">
    <property type="entry name" value="Helicase_C"/>
    <property type="match status" value="1"/>
</dbReference>
<feature type="region of interest" description="Disordered" evidence="8">
    <location>
        <begin position="571"/>
        <end position="601"/>
    </location>
</feature>
<evidence type="ECO:0000256" key="1">
    <source>
        <dbReference type="ARBA" id="ARBA00012552"/>
    </source>
</evidence>
<dbReference type="PROSITE" id="PS51192">
    <property type="entry name" value="HELICASE_ATP_BIND_1"/>
    <property type="match status" value="1"/>
</dbReference>
<accession>A0A0N5BP15</accession>
<dbReference type="InterPro" id="IPR011545">
    <property type="entry name" value="DEAD/DEAH_box_helicase_dom"/>
</dbReference>
<dbReference type="InterPro" id="IPR000629">
    <property type="entry name" value="RNA-helicase_DEAD-box_CS"/>
</dbReference>
<evidence type="ECO:0000259" key="9">
    <source>
        <dbReference type="PROSITE" id="PS51192"/>
    </source>
</evidence>
<keyword evidence="2 7" id="KW-0547">Nucleotide-binding</keyword>
<dbReference type="InterPro" id="IPR001650">
    <property type="entry name" value="Helicase_C-like"/>
</dbReference>
<dbReference type="AlphaFoldDB" id="A0A0N5BP15"/>
<dbReference type="PANTHER" id="PTHR47958">
    <property type="entry name" value="ATP-DEPENDENT RNA HELICASE DBP3"/>
    <property type="match status" value="1"/>
</dbReference>
<evidence type="ECO:0000256" key="2">
    <source>
        <dbReference type="ARBA" id="ARBA00022741"/>
    </source>
</evidence>
<sequence length="601" mass="67553">MLSRIFSQSCRILAGNSTCNLFSSKVSRVLSYTSATSVRLYNSEEFNRKPLGDQKTEYFTYMKSEMRAGRENKFDNSSSGSYGGGSRGYGGGDRGNSRYGSSRGSGPSGGFGRSYNNEGGFNKRDNFGSGAPAQLQDVDWSRHQLQPIEKNFYKECSAVKNREQYEIDEWITSHQVTLQGKNIPKPVFEFKEVPIGEPILDLLCKNYQKPTIIQSISWPIAMSGRDIISIARTGSGKTLGFILPAINHIAHQPKRGYGDGPSVLVLLPTRELAQQVLEVSRDYCDAMNMRMCCLFGGAARGTQARDLQRGVDIVVATPGRLIDFLATDTTNLRRCSFLVLDEADRMLDMGFEPQIRKIVGQIRPDRQTMMFSATWPKEVRNLASDFQKDPAFLNVGSLELSANHNITQHIEIVDEHEKQPRMLQLLDGILKTSEPKTIIFVETKRKADEITRNMRREGWPAMCIHGDKGQSERDWVMRQFKEGKTPILLATDVAARGLDVSDIRYVINYDYPNNSEDYVHRIGRTGRSDRKGDAYTFFTPSNSGKANDLIKILEEAKQKVPEKLYSMAQSSKFSNNSRGYKRPYGGGGGNRNGGFNKRPRY</sequence>
<keyword evidence="3 7" id="KW-0378">Hydrolase</keyword>
<dbReference type="FunFam" id="3.40.50.300:FF:000008">
    <property type="entry name" value="ATP-dependent RNA helicase RhlB"/>
    <property type="match status" value="1"/>
</dbReference>
<keyword evidence="5 7" id="KW-0067">ATP-binding</keyword>
<evidence type="ECO:0000313" key="11">
    <source>
        <dbReference type="Proteomes" id="UP000046392"/>
    </source>
</evidence>
<proteinExistence type="inferred from homology"/>
<dbReference type="STRING" id="174720.A0A0N5BP15"/>
<evidence type="ECO:0000256" key="5">
    <source>
        <dbReference type="ARBA" id="ARBA00022840"/>
    </source>
</evidence>
<dbReference type="GO" id="GO:0003724">
    <property type="term" value="F:RNA helicase activity"/>
    <property type="evidence" value="ECO:0007669"/>
    <property type="project" value="UniProtKB-EC"/>
</dbReference>
<dbReference type="SMART" id="SM00487">
    <property type="entry name" value="DEXDc"/>
    <property type="match status" value="1"/>
</dbReference>
<evidence type="ECO:0000256" key="6">
    <source>
        <dbReference type="ARBA" id="ARBA00047984"/>
    </source>
</evidence>
<dbReference type="InterPro" id="IPR014001">
    <property type="entry name" value="Helicase_ATP-bd"/>
</dbReference>
<dbReference type="FunFam" id="3.40.50.300:FF:000079">
    <property type="entry name" value="probable ATP-dependent RNA helicase DDX17"/>
    <property type="match status" value="1"/>
</dbReference>